<dbReference type="Gene3D" id="1.10.10.1150">
    <property type="entry name" value="Coenzyme PQQ synthesis protein D (PqqD)"/>
    <property type="match status" value="1"/>
</dbReference>
<feature type="transmembrane region" description="Helical" evidence="1">
    <location>
        <begin position="98"/>
        <end position="117"/>
    </location>
</feature>
<dbReference type="Proteomes" id="UP000239735">
    <property type="component" value="Unassembled WGS sequence"/>
</dbReference>
<dbReference type="InterPro" id="IPR041881">
    <property type="entry name" value="PqqD_sf"/>
</dbReference>
<reference evidence="3" key="1">
    <citation type="submission" date="2018-02" db="EMBL/GenBank/DDBJ databases">
        <authorList>
            <person name="Hausmann B."/>
        </authorList>
    </citation>
    <scope>NUCLEOTIDE SEQUENCE [LARGE SCALE GENOMIC DNA]</scope>
    <source>
        <strain evidence="3">Peat soil MAG SbA5</strain>
    </source>
</reference>
<organism evidence="2 3">
    <name type="scientific">Candidatus Sulfuritelmatomonas gaucii</name>
    <dbReference type="NCBI Taxonomy" id="2043161"/>
    <lineage>
        <taxon>Bacteria</taxon>
        <taxon>Pseudomonadati</taxon>
        <taxon>Acidobacteriota</taxon>
        <taxon>Terriglobia</taxon>
        <taxon>Terriglobales</taxon>
        <taxon>Acidobacteriaceae</taxon>
        <taxon>Candidatus Sulfuritelmatomonas</taxon>
    </lineage>
</organism>
<dbReference type="Pfam" id="PF05402">
    <property type="entry name" value="PqqD"/>
    <property type="match status" value="1"/>
</dbReference>
<keyword evidence="1" id="KW-0472">Membrane</keyword>
<evidence type="ECO:0000313" key="2">
    <source>
        <dbReference type="EMBL" id="SPE19114.1"/>
    </source>
</evidence>
<sequence>MNIERIHSNSLVESSLPDGSKVIVDQARERVFALNATAGAAWEACSKPTTLSHITESMKSTIGSAVTEEVAEQAVLQLQEQNLVLTSEPLSQNGRRQFLMGLGVVALPLVVSLTMGAQKAHATCARSVCTAVAS</sequence>
<keyword evidence="1" id="KW-1133">Transmembrane helix</keyword>
<name>A0A2N9L7S9_9BACT</name>
<dbReference type="EMBL" id="OKRB01000076">
    <property type="protein sequence ID" value="SPE19114.1"/>
    <property type="molecule type" value="Genomic_DNA"/>
</dbReference>
<evidence type="ECO:0008006" key="4">
    <source>
        <dbReference type="Google" id="ProtNLM"/>
    </source>
</evidence>
<gene>
    <name evidence="2" type="ORF">SBA5_200026</name>
</gene>
<dbReference type="AlphaFoldDB" id="A0A2N9L7S9"/>
<evidence type="ECO:0000256" key="1">
    <source>
        <dbReference type="SAM" id="Phobius"/>
    </source>
</evidence>
<dbReference type="InterPro" id="IPR008792">
    <property type="entry name" value="PQQD"/>
</dbReference>
<accession>A0A2N9L7S9</accession>
<protein>
    <recommendedName>
        <fullName evidence="4">PqqD family protein</fullName>
    </recommendedName>
</protein>
<evidence type="ECO:0000313" key="3">
    <source>
        <dbReference type="Proteomes" id="UP000239735"/>
    </source>
</evidence>
<proteinExistence type="predicted"/>
<keyword evidence="1" id="KW-0812">Transmembrane</keyword>